<feature type="transmembrane region" description="Helical" evidence="9">
    <location>
        <begin position="190"/>
        <end position="214"/>
    </location>
</feature>
<proteinExistence type="predicted"/>
<keyword evidence="3 9" id="KW-0812">Transmembrane</keyword>
<dbReference type="GeneID" id="102804877"/>
<evidence type="ECO:0000256" key="6">
    <source>
        <dbReference type="ARBA" id="ARBA00023136"/>
    </source>
</evidence>
<feature type="transmembrane region" description="Helical" evidence="9">
    <location>
        <begin position="147"/>
        <end position="170"/>
    </location>
</feature>
<keyword evidence="6 9" id="KW-0472">Membrane</keyword>
<keyword evidence="5" id="KW-0297">G-protein coupled receptor</keyword>
<dbReference type="Pfam" id="PF00001">
    <property type="entry name" value="7tm_1"/>
    <property type="match status" value="1"/>
</dbReference>
<keyword evidence="8" id="KW-0807">Transducer</keyword>
<keyword evidence="2" id="KW-1003">Cell membrane</keyword>
<evidence type="ECO:0000259" key="10">
    <source>
        <dbReference type="PROSITE" id="PS50262"/>
    </source>
</evidence>
<comment type="subcellular location">
    <subcellularLocation>
        <location evidence="1">Cell membrane</location>
        <topology evidence="1">Multi-pass membrane protein</topology>
    </subcellularLocation>
</comment>
<evidence type="ECO:0000256" key="1">
    <source>
        <dbReference type="ARBA" id="ARBA00004651"/>
    </source>
</evidence>
<dbReference type="InterPro" id="IPR017452">
    <property type="entry name" value="GPCR_Rhodpsn_7TM"/>
</dbReference>
<protein>
    <submittedName>
        <fullName evidence="12">5-hydroxytryptamine receptor 4-like</fullName>
    </submittedName>
</protein>
<evidence type="ECO:0000256" key="8">
    <source>
        <dbReference type="ARBA" id="ARBA00023224"/>
    </source>
</evidence>
<keyword evidence="4 9" id="KW-1133">Transmembrane helix</keyword>
<dbReference type="PRINTS" id="PR01102">
    <property type="entry name" value="5HT6RECEPTR"/>
</dbReference>
<name>A0ABM0MWT0_SACKO</name>
<feature type="transmembrane region" description="Helical" evidence="9">
    <location>
        <begin position="292"/>
        <end position="313"/>
    </location>
</feature>
<keyword evidence="7" id="KW-0675">Receptor</keyword>
<dbReference type="PRINTS" id="PR00237">
    <property type="entry name" value="GPCRRHODOPSN"/>
</dbReference>
<feature type="transmembrane region" description="Helical" evidence="9">
    <location>
        <begin position="261"/>
        <end position="280"/>
    </location>
</feature>
<evidence type="ECO:0000256" key="2">
    <source>
        <dbReference type="ARBA" id="ARBA00022475"/>
    </source>
</evidence>
<accession>A0ABM0MWT0</accession>
<organism evidence="11 12">
    <name type="scientific">Saccoglossus kowalevskii</name>
    <name type="common">Acorn worm</name>
    <dbReference type="NCBI Taxonomy" id="10224"/>
    <lineage>
        <taxon>Eukaryota</taxon>
        <taxon>Metazoa</taxon>
        <taxon>Hemichordata</taxon>
        <taxon>Enteropneusta</taxon>
        <taxon>Harrimaniidae</taxon>
        <taxon>Saccoglossus</taxon>
    </lineage>
</organism>
<dbReference type="RefSeq" id="XP_006824471.1">
    <property type="nucleotide sequence ID" value="XM_006824408.1"/>
</dbReference>
<dbReference type="SUPFAM" id="SSF81321">
    <property type="entry name" value="Family A G protein-coupled receptor-like"/>
    <property type="match status" value="1"/>
</dbReference>
<feature type="transmembrane region" description="Helical" evidence="9">
    <location>
        <begin position="30"/>
        <end position="56"/>
    </location>
</feature>
<evidence type="ECO:0000256" key="9">
    <source>
        <dbReference type="SAM" id="Phobius"/>
    </source>
</evidence>
<dbReference type="Gene3D" id="1.20.1070.10">
    <property type="entry name" value="Rhodopsin 7-helix transmembrane proteins"/>
    <property type="match status" value="1"/>
</dbReference>
<evidence type="ECO:0000256" key="4">
    <source>
        <dbReference type="ARBA" id="ARBA00022989"/>
    </source>
</evidence>
<evidence type="ECO:0000313" key="12">
    <source>
        <dbReference type="RefSeq" id="XP_006824471.1"/>
    </source>
</evidence>
<gene>
    <name evidence="12" type="primary">LOC102804877</name>
</gene>
<dbReference type="Proteomes" id="UP000694865">
    <property type="component" value="Unplaced"/>
</dbReference>
<evidence type="ECO:0000256" key="5">
    <source>
        <dbReference type="ARBA" id="ARBA00023040"/>
    </source>
</evidence>
<dbReference type="PANTHER" id="PTHR24248:SF163">
    <property type="entry name" value="HISTAMINE H2 RECEPTOR-LIKE"/>
    <property type="match status" value="1"/>
</dbReference>
<evidence type="ECO:0000313" key="11">
    <source>
        <dbReference type="Proteomes" id="UP000694865"/>
    </source>
</evidence>
<dbReference type="PANTHER" id="PTHR24248">
    <property type="entry name" value="ADRENERGIC RECEPTOR-RELATED G-PROTEIN COUPLED RECEPTOR"/>
    <property type="match status" value="1"/>
</dbReference>
<reference evidence="12" key="1">
    <citation type="submission" date="2025-08" db="UniProtKB">
        <authorList>
            <consortium name="RefSeq"/>
        </authorList>
    </citation>
    <scope>IDENTIFICATION</scope>
    <source>
        <tissue evidence="12">Testes</tissue>
    </source>
</reference>
<keyword evidence="11" id="KW-1185">Reference proteome</keyword>
<dbReference type="PROSITE" id="PS50262">
    <property type="entry name" value="G_PROTEIN_RECEP_F1_2"/>
    <property type="match status" value="1"/>
</dbReference>
<evidence type="ECO:0000256" key="7">
    <source>
        <dbReference type="ARBA" id="ARBA00023170"/>
    </source>
</evidence>
<feature type="domain" description="G-protein coupled receptors family 1 profile" evidence="10">
    <location>
        <begin position="46"/>
        <end position="311"/>
    </location>
</feature>
<evidence type="ECO:0000256" key="3">
    <source>
        <dbReference type="ARBA" id="ARBA00022692"/>
    </source>
</evidence>
<dbReference type="InterPro" id="IPR000276">
    <property type="entry name" value="GPCR_Rhodpsn"/>
</dbReference>
<sequence>MSSTNNSSSFLAVVDTENANTVGYTVNEKIAIGILLTIVTLATIAGNLLVITALLIFRTLRRNISNCLILNLAAADFLVGVLLLPPVVINEIEGHWYFGSAFCKILKSLDICLTEVSVWGMVLLSLDKYLYITFPLSYREIVTRRRMMIAVLICWVLEAIKSFYPIMAGIAEDPDQKNRTLQSGGCLPVIVNYELVLTSIVLTFLIPLILLLFFNCRIWMIVREHSRRIDNNNTTVHHHGNPHPHTYGFSKADIKAFKGTLLLIVTFLVMWLPFWTILVADRLFGVSIPPVLYHTFNWMTYCNSCVNPLLYSFNKSLRGACRKLLSCDCAYNPVDT</sequence>
<feature type="transmembrane region" description="Helical" evidence="9">
    <location>
        <begin position="68"/>
        <end position="88"/>
    </location>
</feature>